<accession>A0A1T4LZK6</accession>
<protein>
    <submittedName>
        <fullName evidence="2">DNA-directed RNA polymerase subunit beta</fullName>
    </submittedName>
</protein>
<keyword evidence="1" id="KW-0812">Transmembrane</keyword>
<evidence type="ECO:0000313" key="3">
    <source>
        <dbReference type="Proteomes" id="UP000189941"/>
    </source>
</evidence>
<dbReference type="RefSeq" id="WP_078756016.1">
    <property type="nucleotide sequence ID" value="NZ_FUWO01000010.1"/>
</dbReference>
<dbReference type="OrthoDB" id="2300232at2"/>
<evidence type="ECO:0000256" key="1">
    <source>
        <dbReference type="SAM" id="Phobius"/>
    </source>
</evidence>
<keyword evidence="1" id="KW-0472">Membrane</keyword>
<keyword evidence="2" id="KW-0804">Transcription</keyword>
<name>A0A1T4LZK6_9LACT</name>
<feature type="transmembrane region" description="Helical" evidence="1">
    <location>
        <begin position="21"/>
        <end position="43"/>
    </location>
</feature>
<dbReference type="AlphaFoldDB" id="A0A1T4LZK6"/>
<gene>
    <name evidence="2" type="ORF">SAMN02746011_01262</name>
</gene>
<keyword evidence="3" id="KW-1185">Reference proteome</keyword>
<reference evidence="3" key="1">
    <citation type="submission" date="2017-02" db="EMBL/GenBank/DDBJ databases">
        <authorList>
            <person name="Varghese N."/>
            <person name="Submissions S."/>
        </authorList>
    </citation>
    <scope>NUCLEOTIDE SEQUENCE [LARGE SCALE GENOMIC DNA]</scope>
    <source>
        <strain evidence="3">DSM 15739</strain>
    </source>
</reference>
<dbReference type="Pfam" id="PF11772">
    <property type="entry name" value="EpuA"/>
    <property type="match status" value="1"/>
</dbReference>
<dbReference type="GO" id="GO:0000428">
    <property type="term" value="C:DNA-directed RNA polymerase complex"/>
    <property type="evidence" value="ECO:0007669"/>
    <property type="project" value="UniProtKB-KW"/>
</dbReference>
<dbReference type="Proteomes" id="UP000189941">
    <property type="component" value="Unassembled WGS sequence"/>
</dbReference>
<dbReference type="STRING" id="1121925.SAMN02746011_01262"/>
<evidence type="ECO:0000313" key="2">
    <source>
        <dbReference type="EMBL" id="SJZ60163.1"/>
    </source>
</evidence>
<dbReference type="InterPro" id="IPR024596">
    <property type="entry name" value="RNApol_su_b/EpuA"/>
</dbReference>
<dbReference type="EMBL" id="FUWO01000010">
    <property type="protein sequence ID" value="SJZ60163.1"/>
    <property type="molecule type" value="Genomic_DNA"/>
</dbReference>
<organism evidence="2 3">
    <name type="scientific">Globicatella sulfidifaciens DSM 15739</name>
    <dbReference type="NCBI Taxonomy" id="1121925"/>
    <lineage>
        <taxon>Bacteria</taxon>
        <taxon>Bacillati</taxon>
        <taxon>Bacillota</taxon>
        <taxon>Bacilli</taxon>
        <taxon>Lactobacillales</taxon>
        <taxon>Aerococcaceae</taxon>
        <taxon>Globicatella</taxon>
    </lineage>
</organism>
<sequence>MSETYLTESMLIKALKLILKTILYLLLLILFVVIGLFVGYCLIGDGNYWEVLNRDTWQHIINFVK</sequence>
<proteinExistence type="predicted"/>
<keyword evidence="1" id="KW-1133">Transmembrane helix</keyword>
<keyword evidence="2" id="KW-0240">DNA-directed RNA polymerase</keyword>